<dbReference type="InterPro" id="IPR055821">
    <property type="entry name" value="DUF7397"/>
</dbReference>
<dbReference type="EMBL" id="MF668280">
    <property type="protein sequence ID" value="ASZ74704.1"/>
    <property type="molecule type" value="Genomic_DNA"/>
</dbReference>
<dbReference type="Proteomes" id="UP000226037">
    <property type="component" value="Segment"/>
</dbReference>
<name>A0A249XU17_9CAUD</name>
<dbReference type="Pfam" id="PF24130">
    <property type="entry name" value="DUF7397"/>
    <property type="match status" value="1"/>
</dbReference>
<keyword evidence="2" id="KW-1185">Reference proteome</keyword>
<sequence length="55" mass="6612">MADYVSNTPISRPRRVPWEVHWDCNGMVWNNDFGFFFNAVDQMEPIERPAKIRDR</sequence>
<reference evidence="2" key="1">
    <citation type="submission" date="2017-08" db="EMBL/GenBank/DDBJ databases">
        <authorList>
            <person name="de Groot N.N."/>
        </authorList>
    </citation>
    <scope>NUCLEOTIDE SEQUENCE [LARGE SCALE GENOMIC DNA]</scope>
</reference>
<evidence type="ECO:0000313" key="2">
    <source>
        <dbReference type="Proteomes" id="UP000226037"/>
    </source>
</evidence>
<gene>
    <name evidence="1" type="ORF">SEA_PHABBA_135</name>
</gene>
<accession>A0A249XU17</accession>
<protein>
    <submittedName>
        <fullName evidence="1">Uncharacterized protein</fullName>
    </submittedName>
</protein>
<organism evidence="1 2">
    <name type="scientific">Mycobacterium phage Phabba</name>
    <dbReference type="NCBI Taxonomy" id="2027899"/>
    <lineage>
        <taxon>Viruses</taxon>
        <taxon>Duplodnaviria</taxon>
        <taxon>Heunggongvirae</taxon>
        <taxon>Uroviricota</taxon>
        <taxon>Caudoviricetes</taxon>
        <taxon>Ceeclamvirinae</taxon>
        <taxon>Myrnavirus</taxon>
        <taxon>Myrnavirus phabba</taxon>
        <taxon>Myranavirus phabba</taxon>
    </lineage>
</organism>
<evidence type="ECO:0000313" key="1">
    <source>
        <dbReference type="EMBL" id="ASZ74704.1"/>
    </source>
</evidence>
<proteinExistence type="predicted"/>